<organism evidence="1 2">
    <name type="scientific">Thermosipho atlanticus DSM 15807</name>
    <dbReference type="NCBI Taxonomy" id="1123380"/>
    <lineage>
        <taxon>Bacteria</taxon>
        <taxon>Thermotogati</taxon>
        <taxon>Thermotogota</taxon>
        <taxon>Thermotogae</taxon>
        <taxon>Thermotogales</taxon>
        <taxon>Fervidobacteriaceae</taxon>
        <taxon>Thermosipho</taxon>
    </lineage>
</organism>
<reference evidence="2" key="1">
    <citation type="submission" date="2016-11" db="EMBL/GenBank/DDBJ databases">
        <authorList>
            <person name="Varghese N."/>
            <person name="Submissions S."/>
        </authorList>
    </citation>
    <scope>NUCLEOTIDE SEQUENCE [LARGE SCALE GENOMIC DNA]</scope>
    <source>
        <strain evidence="2">DSM 15807</strain>
    </source>
</reference>
<sequence length="40" mass="4654">MYENKKGLSKENQGCKNCIVESDLFLKRYGMNLSEVKVTR</sequence>
<keyword evidence="2" id="KW-1185">Reference proteome</keyword>
<evidence type="ECO:0000313" key="2">
    <source>
        <dbReference type="Proteomes" id="UP000242592"/>
    </source>
</evidence>
<dbReference type="Proteomes" id="UP000242592">
    <property type="component" value="Unassembled WGS sequence"/>
</dbReference>
<dbReference type="EMBL" id="FQXN01000001">
    <property type="protein sequence ID" value="SHH15512.1"/>
    <property type="molecule type" value="Genomic_DNA"/>
</dbReference>
<dbReference type="STRING" id="1123380.SAMN02745199_0042"/>
<dbReference type="AlphaFoldDB" id="A0A1M5QN85"/>
<accession>A0A1M5QN85</accession>
<gene>
    <name evidence="1" type="ORF">SAMN02745199_0042</name>
</gene>
<proteinExistence type="predicted"/>
<evidence type="ECO:0000313" key="1">
    <source>
        <dbReference type="EMBL" id="SHH15512.1"/>
    </source>
</evidence>
<protein>
    <submittedName>
        <fullName evidence="1">Uncharacterized protein</fullName>
    </submittedName>
</protein>
<name>A0A1M5QN85_9BACT</name>